<dbReference type="InterPro" id="IPR020904">
    <property type="entry name" value="Sc_DH/Rdtase_CS"/>
</dbReference>
<sequence length="249" mass="26345">AAGARLVLSARRRDRLEAVRHQCIEAGASPNDVLVQPLDVAAAEAMPATVDGVLAHFGQIDLLINNAGISQRSICLDTDLAVYRRLFEVDVLGQIALTKQVLPHMVARGQGHIAVTASVAGKVGAPLRTGYCAAKHAVMGFFDALRTEVAHLGVKVTTIVPGYIRTDIARQALTGSGAEAGDVEDDVDNGMDVVECARVILQGFCNGTEEIEVGNGPEMGLLELKRKDPTATFRALEGMAAEVLARSRP</sequence>
<dbReference type="InterPro" id="IPR036291">
    <property type="entry name" value="NAD(P)-bd_dom_sf"/>
</dbReference>
<dbReference type="Gene3D" id="3.40.50.720">
    <property type="entry name" value="NAD(P)-binding Rossmann-like Domain"/>
    <property type="match status" value="1"/>
</dbReference>
<evidence type="ECO:0000256" key="1">
    <source>
        <dbReference type="RuleBase" id="RU000363"/>
    </source>
</evidence>
<dbReference type="Proteomes" id="UP000259273">
    <property type="component" value="Unassembled WGS sequence"/>
</dbReference>
<dbReference type="PROSITE" id="PS00061">
    <property type="entry name" value="ADH_SHORT"/>
    <property type="match status" value="1"/>
</dbReference>
<dbReference type="Pfam" id="PF00106">
    <property type="entry name" value="adh_short"/>
    <property type="match status" value="1"/>
</dbReference>
<dbReference type="PANTHER" id="PTHR44269:SF1">
    <property type="entry name" value="DEHYDROGENASE_REDUCTASE SDR FAMILY MEMBER 7"/>
    <property type="match status" value="1"/>
</dbReference>
<name>A0A3C1KSN3_9GAMM</name>
<dbReference type="AlphaFoldDB" id="A0A3C1KSN3"/>
<dbReference type="EMBL" id="DMND01000251">
    <property type="protein sequence ID" value="HAN29722.1"/>
    <property type="molecule type" value="Genomic_DNA"/>
</dbReference>
<dbReference type="InterPro" id="IPR002347">
    <property type="entry name" value="SDR_fam"/>
</dbReference>
<dbReference type="PANTHER" id="PTHR44269">
    <property type="entry name" value="DEHYDROGENASE/REDUCTASE SDR FAMILY MEMBER 7-RELATED"/>
    <property type="match status" value="1"/>
</dbReference>
<evidence type="ECO:0000313" key="3">
    <source>
        <dbReference type="Proteomes" id="UP000259273"/>
    </source>
</evidence>
<organism evidence="2 3">
    <name type="scientific">Haliea salexigens</name>
    <dbReference type="NCBI Taxonomy" id="287487"/>
    <lineage>
        <taxon>Bacteria</taxon>
        <taxon>Pseudomonadati</taxon>
        <taxon>Pseudomonadota</taxon>
        <taxon>Gammaproteobacteria</taxon>
        <taxon>Cellvibrionales</taxon>
        <taxon>Halieaceae</taxon>
        <taxon>Haliea</taxon>
    </lineage>
</organism>
<dbReference type="PRINTS" id="PR00081">
    <property type="entry name" value="GDHRDH"/>
</dbReference>
<dbReference type="PRINTS" id="PR00080">
    <property type="entry name" value="SDRFAMILY"/>
</dbReference>
<gene>
    <name evidence="2" type="ORF">DCP75_18760</name>
</gene>
<protein>
    <submittedName>
        <fullName evidence="2">Short-chain dehydrogenase</fullName>
    </submittedName>
</protein>
<comment type="caution">
    <text evidence="2">The sequence shown here is derived from an EMBL/GenBank/DDBJ whole genome shotgun (WGS) entry which is preliminary data.</text>
</comment>
<dbReference type="InterPro" id="IPR053011">
    <property type="entry name" value="SDR_family_member_7"/>
</dbReference>
<reference evidence="2 3" key="1">
    <citation type="journal article" date="2018" name="Nat. Biotechnol.">
        <title>A standardized bacterial taxonomy based on genome phylogeny substantially revises the tree of life.</title>
        <authorList>
            <person name="Parks D.H."/>
            <person name="Chuvochina M."/>
            <person name="Waite D.W."/>
            <person name="Rinke C."/>
            <person name="Skarshewski A."/>
            <person name="Chaumeil P.A."/>
            <person name="Hugenholtz P."/>
        </authorList>
    </citation>
    <scope>NUCLEOTIDE SEQUENCE [LARGE SCALE GENOMIC DNA]</scope>
    <source>
        <strain evidence="2">UBA9158</strain>
    </source>
</reference>
<proteinExistence type="inferred from homology"/>
<feature type="non-terminal residue" evidence="2">
    <location>
        <position position="1"/>
    </location>
</feature>
<accession>A0A3C1KSN3</accession>
<comment type="similarity">
    <text evidence="1">Belongs to the short-chain dehydrogenases/reductases (SDR) family.</text>
</comment>
<dbReference type="STRING" id="1121937.GCA_000423125_02632"/>
<dbReference type="SUPFAM" id="SSF51735">
    <property type="entry name" value="NAD(P)-binding Rossmann-fold domains"/>
    <property type="match status" value="1"/>
</dbReference>
<evidence type="ECO:0000313" key="2">
    <source>
        <dbReference type="EMBL" id="HAN29722.1"/>
    </source>
</evidence>